<accession>A0ABT8K6U8</accession>
<evidence type="ECO:0000256" key="2">
    <source>
        <dbReference type="ARBA" id="ARBA00023008"/>
    </source>
</evidence>
<dbReference type="Pfam" id="PF02583">
    <property type="entry name" value="Trns_repr_metal"/>
    <property type="match status" value="1"/>
</dbReference>
<organism evidence="3 4">
    <name type="scientific">Leifsonia williamsii</name>
    <dbReference type="NCBI Taxonomy" id="3035919"/>
    <lineage>
        <taxon>Bacteria</taxon>
        <taxon>Bacillati</taxon>
        <taxon>Actinomycetota</taxon>
        <taxon>Actinomycetes</taxon>
        <taxon>Micrococcales</taxon>
        <taxon>Microbacteriaceae</taxon>
        <taxon>Leifsonia</taxon>
    </lineage>
</organism>
<dbReference type="CDD" id="cd10148">
    <property type="entry name" value="CsoR-like_DUF156"/>
    <property type="match status" value="1"/>
</dbReference>
<sequence length="90" mass="9645">MAENTTPADIKPVLNRLRRAQGQLNAVIAAVEGGGKCRDVVIQLAAVSSALDKAGFQIISTAMQKCLNDPEDTTDPMTVEELEKLFMTLA</sequence>
<protein>
    <submittedName>
        <fullName evidence="3">Metal-sensitive transcriptional regulator</fullName>
    </submittedName>
</protein>
<dbReference type="EMBL" id="JAROCF010000001">
    <property type="protein sequence ID" value="MDN4613146.1"/>
    <property type="molecule type" value="Genomic_DNA"/>
</dbReference>
<reference evidence="3" key="1">
    <citation type="submission" date="2023-06" db="EMBL/GenBank/DDBJ databases">
        <title>MT1 and MT2 Draft Genomes of Novel Species.</title>
        <authorList>
            <person name="Venkateswaran K."/>
        </authorList>
    </citation>
    <scope>NUCLEOTIDE SEQUENCE</scope>
    <source>
        <strain evidence="3">F6_8S_P_1B</strain>
    </source>
</reference>
<comment type="similarity">
    <text evidence="1">Belongs to the CsoR family.</text>
</comment>
<dbReference type="PANTHER" id="PTHR33677:SF5">
    <property type="entry name" value="TRANSCRIPTIONAL REPRESSOR FRMR"/>
    <property type="match status" value="1"/>
</dbReference>
<evidence type="ECO:0000313" key="4">
    <source>
        <dbReference type="Proteomes" id="UP001174208"/>
    </source>
</evidence>
<dbReference type="InterPro" id="IPR003735">
    <property type="entry name" value="Metal_Tscrpt_repr"/>
</dbReference>
<keyword evidence="4" id="KW-1185">Reference proteome</keyword>
<name>A0ABT8K6U8_9MICO</name>
<gene>
    <name evidence="3" type="ORF">P5G50_01665</name>
</gene>
<evidence type="ECO:0000313" key="3">
    <source>
        <dbReference type="EMBL" id="MDN4613146.1"/>
    </source>
</evidence>
<dbReference type="RefSeq" id="WP_301209958.1">
    <property type="nucleotide sequence ID" value="NZ_JAROCF010000001.1"/>
</dbReference>
<dbReference type="Gene3D" id="1.20.58.1000">
    <property type="entry name" value="Metal-sensitive repressor, helix protomer"/>
    <property type="match status" value="1"/>
</dbReference>
<dbReference type="Proteomes" id="UP001174208">
    <property type="component" value="Unassembled WGS sequence"/>
</dbReference>
<evidence type="ECO:0000256" key="1">
    <source>
        <dbReference type="ARBA" id="ARBA00005428"/>
    </source>
</evidence>
<dbReference type="PANTHER" id="PTHR33677">
    <property type="entry name" value="TRANSCRIPTIONAL REPRESSOR FRMR-RELATED"/>
    <property type="match status" value="1"/>
</dbReference>
<keyword evidence="2" id="KW-0186">Copper</keyword>
<dbReference type="InterPro" id="IPR038390">
    <property type="entry name" value="Metal_Tscrpt_repr_sf"/>
</dbReference>
<comment type="caution">
    <text evidence="3">The sequence shown here is derived from an EMBL/GenBank/DDBJ whole genome shotgun (WGS) entry which is preliminary data.</text>
</comment>
<proteinExistence type="inferred from homology"/>